<dbReference type="SUPFAM" id="SSF51905">
    <property type="entry name" value="FAD/NAD(P)-binding domain"/>
    <property type="match status" value="1"/>
</dbReference>
<dbReference type="EMBL" id="MCGN01000006">
    <property type="protein sequence ID" value="ORY95792.1"/>
    <property type="molecule type" value="Genomic_DNA"/>
</dbReference>
<dbReference type="InterPro" id="IPR006076">
    <property type="entry name" value="FAD-dep_OxRdtase"/>
</dbReference>
<reference evidence="2 3" key="1">
    <citation type="submission" date="2016-07" db="EMBL/GenBank/DDBJ databases">
        <title>Pervasive Adenine N6-methylation of Active Genes in Fungi.</title>
        <authorList>
            <consortium name="DOE Joint Genome Institute"/>
            <person name="Mondo S.J."/>
            <person name="Dannebaum R.O."/>
            <person name="Kuo R.C."/>
            <person name="Labutti K."/>
            <person name="Haridas S."/>
            <person name="Kuo A."/>
            <person name="Salamov A."/>
            <person name="Ahrendt S.R."/>
            <person name="Lipzen A."/>
            <person name="Sullivan W."/>
            <person name="Andreopoulos W.B."/>
            <person name="Clum A."/>
            <person name="Lindquist E."/>
            <person name="Daum C."/>
            <person name="Ramamoorthy G.K."/>
            <person name="Gryganskyi A."/>
            <person name="Culley D."/>
            <person name="Magnuson J.K."/>
            <person name="James T.Y."/>
            <person name="O'Malley M.A."/>
            <person name="Stajich J.E."/>
            <person name="Spatafora J.W."/>
            <person name="Visel A."/>
            <person name="Grigoriev I.V."/>
        </authorList>
    </citation>
    <scope>NUCLEOTIDE SEQUENCE [LARGE SCALE GENOMIC DNA]</scope>
    <source>
        <strain evidence="2 3">NRRL 2496</strain>
    </source>
</reference>
<evidence type="ECO:0000313" key="2">
    <source>
        <dbReference type="EMBL" id="ORY95792.1"/>
    </source>
</evidence>
<feature type="domain" description="FAD dependent oxidoreductase" evidence="1">
    <location>
        <begin position="6"/>
        <end position="348"/>
    </location>
</feature>
<dbReference type="Proteomes" id="UP000242180">
    <property type="component" value="Unassembled WGS sequence"/>
</dbReference>
<dbReference type="STRING" id="13706.A0A1X2HAX1"/>
<sequence>MATKHIVILGAGAVGSSIAYFLSQKAPQGLKVTVIEKTGIACAASGKAGGFLARDWCTLPIGEASFKLHAELAEKLDGANKYGYRRVRTYSAVFSQQKKRKIEKSHSGGLAWCSPAAIGSVQELADENDSAQVHPGQYTHTVLEAAKKTGIVDVRIGQGVSALVYDDSQKCVTGVQLEDQQVVEADAVVVCMGPWSGQLPLKKRLPISAARAHSIVYQLADPGSIPAEAIFTEMRTRHGASSPEVYPRPDGTVYMCGATDDEPLPDSADKIQLNETNIETLLESGALVSDLLVSENVVAKQACYLPLARDGDPLIGAHPAFEQLYVAAGHSCWGILNSPITGRMMAELLIDGKISCVPSSAVKAVDPTSRL</sequence>
<dbReference type="AlphaFoldDB" id="A0A1X2HAX1"/>
<organism evidence="2 3">
    <name type="scientific">Syncephalastrum racemosum</name>
    <name type="common">Filamentous fungus</name>
    <dbReference type="NCBI Taxonomy" id="13706"/>
    <lineage>
        <taxon>Eukaryota</taxon>
        <taxon>Fungi</taxon>
        <taxon>Fungi incertae sedis</taxon>
        <taxon>Mucoromycota</taxon>
        <taxon>Mucoromycotina</taxon>
        <taxon>Mucoromycetes</taxon>
        <taxon>Mucorales</taxon>
        <taxon>Syncephalastraceae</taxon>
        <taxon>Syncephalastrum</taxon>
    </lineage>
</organism>
<dbReference type="Gene3D" id="3.30.9.10">
    <property type="entry name" value="D-Amino Acid Oxidase, subunit A, domain 2"/>
    <property type="match status" value="1"/>
</dbReference>
<evidence type="ECO:0000259" key="1">
    <source>
        <dbReference type="Pfam" id="PF01266"/>
    </source>
</evidence>
<proteinExistence type="predicted"/>
<dbReference type="OMA" id="RPFNEAY"/>
<dbReference type="Gene3D" id="3.50.50.60">
    <property type="entry name" value="FAD/NAD(P)-binding domain"/>
    <property type="match status" value="1"/>
</dbReference>
<dbReference type="InParanoid" id="A0A1X2HAX1"/>
<name>A0A1X2HAX1_SYNRA</name>
<dbReference type="PANTHER" id="PTHR13847:SF150">
    <property type="entry name" value="OXIDOREDUCTASE TDA3-RELATED"/>
    <property type="match status" value="1"/>
</dbReference>
<dbReference type="Pfam" id="PF01266">
    <property type="entry name" value="DAO"/>
    <property type="match status" value="1"/>
</dbReference>
<evidence type="ECO:0000313" key="3">
    <source>
        <dbReference type="Proteomes" id="UP000242180"/>
    </source>
</evidence>
<protein>
    <submittedName>
        <fullName evidence="2">FAD dependent oxidoreductase</fullName>
    </submittedName>
</protein>
<accession>A0A1X2HAX1</accession>
<dbReference type="GO" id="GO:0005737">
    <property type="term" value="C:cytoplasm"/>
    <property type="evidence" value="ECO:0007669"/>
    <property type="project" value="TreeGrafter"/>
</dbReference>
<comment type="caution">
    <text evidence="2">The sequence shown here is derived from an EMBL/GenBank/DDBJ whole genome shotgun (WGS) entry which is preliminary data.</text>
</comment>
<gene>
    <name evidence="2" type="ORF">BCR43DRAFT_493601</name>
</gene>
<dbReference type="OrthoDB" id="498204at2759"/>
<keyword evidence="3" id="KW-1185">Reference proteome</keyword>
<dbReference type="FunCoup" id="A0A1X2HAX1">
    <property type="interactions" value="68"/>
</dbReference>
<dbReference type="PANTHER" id="PTHR13847">
    <property type="entry name" value="SARCOSINE DEHYDROGENASE-RELATED"/>
    <property type="match status" value="1"/>
</dbReference>
<dbReference type="InterPro" id="IPR036188">
    <property type="entry name" value="FAD/NAD-bd_sf"/>
</dbReference>